<dbReference type="Proteomes" id="UP000214646">
    <property type="component" value="Unassembled WGS sequence"/>
</dbReference>
<keyword evidence="3" id="KW-1185">Reference proteome</keyword>
<evidence type="ECO:0000256" key="1">
    <source>
        <dbReference type="SAM" id="MobiDB-lite"/>
    </source>
</evidence>
<gene>
    <name evidence="2" type="ORF">FRUB_06373</name>
</gene>
<dbReference type="AlphaFoldDB" id="A0A225DJV3"/>
<dbReference type="EMBL" id="NIDE01000013">
    <property type="protein sequence ID" value="OWK38868.1"/>
    <property type="molecule type" value="Genomic_DNA"/>
</dbReference>
<reference evidence="3" key="1">
    <citation type="submission" date="2017-06" db="EMBL/GenBank/DDBJ databases">
        <title>Genome analysis of Fimbriiglobus ruber SP5, the first member of the order Planctomycetales with confirmed chitinolytic capability.</title>
        <authorList>
            <person name="Ravin N.V."/>
            <person name="Rakitin A.L."/>
            <person name="Ivanova A.A."/>
            <person name="Beletsky A.V."/>
            <person name="Kulichevskaya I.S."/>
            <person name="Mardanov A.V."/>
            <person name="Dedysh S.N."/>
        </authorList>
    </citation>
    <scope>NUCLEOTIDE SEQUENCE [LARGE SCALE GENOMIC DNA]</scope>
    <source>
        <strain evidence="3">SP5</strain>
    </source>
</reference>
<sequence>MPAPPESTALPTITVDPISTLEPNPNNYRPEVLPPVSAPPAPIPPVKTQPAPIPPAARTE</sequence>
<evidence type="ECO:0000313" key="3">
    <source>
        <dbReference type="Proteomes" id="UP000214646"/>
    </source>
</evidence>
<name>A0A225DJV3_9BACT</name>
<evidence type="ECO:0000313" key="2">
    <source>
        <dbReference type="EMBL" id="OWK38868.1"/>
    </source>
</evidence>
<feature type="compositionally biased region" description="Pro residues" evidence="1">
    <location>
        <begin position="32"/>
        <end position="60"/>
    </location>
</feature>
<feature type="region of interest" description="Disordered" evidence="1">
    <location>
        <begin position="1"/>
        <end position="60"/>
    </location>
</feature>
<proteinExistence type="predicted"/>
<accession>A0A225DJV3</accession>
<protein>
    <submittedName>
        <fullName evidence="2">Uncharacterized protein</fullName>
    </submittedName>
</protein>
<organism evidence="2 3">
    <name type="scientific">Fimbriiglobus ruber</name>
    <dbReference type="NCBI Taxonomy" id="1908690"/>
    <lineage>
        <taxon>Bacteria</taxon>
        <taxon>Pseudomonadati</taxon>
        <taxon>Planctomycetota</taxon>
        <taxon>Planctomycetia</taxon>
        <taxon>Gemmatales</taxon>
        <taxon>Gemmataceae</taxon>
        <taxon>Fimbriiglobus</taxon>
    </lineage>
</organism>
<comment type="caution">
    <text evidence="2">The sequence shown here is derived from an EMBL/GenBank/DDBJ whole genome shotgun (WGS) entry which is preliminary data.</text>
</comment>